<dbReference type="PANTHER" id="PTHR32552">
    <property type="entry name" value="FERRICHROME IRON RECEPTOR-RELATED"/>
    <property type="match status" value="1"/>
</dbReference>
<dbReference type="InterPro" id="IPR012910">
    <property type="entry name" value="Plug_dom"/>
</dbReference>
<evidence type="ECO:0000256" key="4">
    <source>
        <dbReference type="ARBA" id="ARBA00022496"/>
    </source>
</evidence>
<comment type="similarity">
    <text evidence="11 12">Belongs to the TonB-dependent receptor family.</text>
</comment>
<protein>
    <submittedName>
        <fullName evidence="16">TonB-dependent receptor</fullName>
    </submittedName>
</protein>
<keyword evidence="16" id="KW-0675">Receptor</keyword>
<reference evidence="16 17" key="1">
    <citation type="journal article" date="2019" name="Int. J. Syst. Evol. Microbiol.">
        <title>The Global Catalogue of Microorganisms (GCM) 10K type strain sequencing project: providing services to taxonomists for standard genome sequencing and annotation.</title>
        <authorList>
            <consortium name="The Broad Institute Genomics Platform"/>
            <consortium name="The Broad Institute Genome Sequencing Center for Infectious Disease"/>
            <person name="Wu L."/>
            <person name="Ma J."/>
        </authorList>
    </citation>
    <scope>NUCLEOTIDE SEQUENCE [LARGE SCALE GENOMIC DNA]</scope>
    <source>
        <strain evidence="16 17">JCM 15896</strain>
    </source>
</reference>
<keyword evidence="17" id="KW-1185">Reference proteome</keyword>
<evidence type="ECO:0000256" key="10">
    <source>
        <dbReference type="ARBA" id="ARBA00023237"/>
    </source>
</evidence>
<dbReference type="Pfam" id="PF00593">
    <property type="entry name" value="TonB_dep_Rec_b-barrel"/>
    <property type="match status" value="1"/>
</dbReference>
<keyword evidence="3 11" id="KW-1134">Transmembrane beta strand</keyword>
<evidence type="ECO:0000313" key="17">
    <source>
        <dbReference type="Proteomes" id="UP001500359"/>
    </source>
</evidence>
<dbReference type="PROSITE" id="PS52016">
    <property type="entry name" value="TONB_DEPENDENT_REC_3"/>
    <property type="match status" value="1"/>
</dbReference>
<keyword evidence="4" id="KW-0410">Iron transport</keyword>
<dbReference type="Gene3D" id="2.40.170.20">
    <property type="entry name" value="TonB-dependent receptor, beta-barrel domain"/>
    <property type="match status" value="1"/>
</dbReference>
<gene>
    <name evidence="16" type="ORF">GCM10009114_03140</name>
</gene>
<evidence type="ECO:0000259" key="14">
    <source>
        <dbReference type="Pfam" id="PF00593"/>
    </source>
</evidence>
<feature type="domain" description="TonB-dependent receptor-like beta-barrel" evidence="14">
    <location>
        <begin position="274"/>
        <end position="732"/>
    </location>
</feature>
<evidence type="ECO:0000256" key="12">
    <source>
        <dbReference type="RuleBase" id="RU003357"/>
    </source>
</evidence>
<evidence type="ECO:0000259" key="15">
    <source>
        <dbReference type="Pfam" id="PF07715"/>
    </source>
</evidence>
<evidence type="ECO:0000256" key="3">
    <source>
        <dbReference type="ARBA" id="ARBA00022452"/>
    </source>
</evidence>
<evidence type="ECO:0000256" key="11">
    <source>
        <dbReference type="PROSITE-ProRule" id="PRU01360"/>
    </source>
</evidence>
<comment type="caution">
    <text evidence="16">The sequence shown here is derived from an EMBL/GenBank/DDBJ whole genome shotgun (WGS) entry which is preliminary data.</text>
</comment>
<feature type="signal peptide" evidence="13">
    <location>
        <begin position="1"/>
        <end position="24"/>
    </location>
</feature>
<feature type="chain" id="PRO_5045628587" evidence="13">
    <location>
        <begin position="25"/>
        <end position="769"/>
    </location>
</feature>
<evidence type="ECO:0000256" key="6">
    <source>
        <dbReference type="ARBA" id="ARBA00023004"/>
    </source>
</evidence>
<dbReference type="Proteomes" id="UP001500359">
    <property type="component" value="Unassembled WGS sequence"/>
</dbReference>
<dbReference type="Pfam" id="PF07715">
    <property type="entry name" value="Plug"/>
    <property type="match status" value="1"/>
</dbReference>
<dbReference type="PANTHER" id="PTHR32552:SF81">
    <property type="entry name" value="TONB-DEPENDENT OUTER MEMBRANE RECEPTOR"/>
    <property type="match status" value="1"/>
</dbReference>
<name>A0ABN1LDS6_9ALTE</name>
<evidence type="ECO:0000256" key="13">
    <source>
        <dbReference type="SAM" id="SignalP"/>
    </source>
</evidence>
<sequence length="769" mass="83752">MTTFNKAALAICISTALCGQTAFAQESATPQNKDRGLEQITVTAQKRTQSIQEVPISIATLSGERFESMFAGGEDILALAVRVPGLYAETSNGRVAPRFYIRGLGNTDFDLAASQPVSIVMDDVVKENVILKSFPLFDVQQVEVIRGPQGTLFGRNTTAGIIKFDSVKPSDDFDAYVKLGVGNLGTLNFEAAVGGELADNLSGRFSVLSQDRDDWIDNAYTGENDAMGGFDEKAWRGQLLFAPSDDFSALLNVHGRELDGTASMFRANVFTKGSNNLNGNFDRDVVYYDGDLQGDGPDNNPQSYENYGASLKLEFGLDGMSLTSITAIEQAEGSSLGDIDGGVVLNEPADINGDGSLETTFPGNIAFPAVTQDNLDDLEQFTQEIRLASETGDAMSWQVGYFYYDSSFNVTSIDGFFGATTVFHENTTWAVFGQTSYDVNDKLNITGGLRYTYDEKSLMVGEQNVDGFALVIGAASVQDYEDINVDDGQVSWELSANYKLDADTSVFARLANGFRAQTIQGRDVAFEGNPSVAEAETINSFELGFKSDLLDDTLRLNAAMFYYQIDDVQFSAIGGGANNTALVNADKGVGYGFEIDAEYLVNEFVTLTAGYSYNNTEIQDDTLTVLPCGSNPDFAFTGNCTVNDPRPDGYRAVIDGNPFPQAPETIFNFTARYATPVGDDGEFFVFTDWAFQGETSLFLYDSIEYTVDDNFEGGLRIGYENYAHNYSIAFFGRNITDEENVKGGVDFNNLTGIVNQPRIFGIEAKVSFY</sequence>
<keyword evidence="9 11" id="KW-0472">Membrane</keyword>
<proteinExistence type="inferred from homology"/>
<keyword evidence="5 11" id="KW-0812">Transmembrane</keyword>
<dbReference type="InterPro" id="IPR039426">
    <property type="entry name" value="TonB-dep_rcpt-like"/>
</dbReference>
<dbReference type="InterPro" id="IPR000531">
    <property type="entry name" value="Beta-barrel_TonB"/>
</dbReference>
<evidence type="ECO:0000313" key="16">
    <source>
        <dbReference type="EMBL" id="GAA0852636.1"/>
    </source>
</evidence>
<dbReference type="EMBL" id="BAAAFD010000001">
    <property type="protein sequence ID" value="GAA0852636.1"/>
    <property type="molecule type" value="Genomic_DNA"/>
</dbReference>
<dbReference type="InterPro" id="IPR036942">
    <property type="entry name" value="Beta-barrel_TonB_sf"/>
</dbReference>
<evidence type="ECO:0000256" key="1">
    <source>
        <dbReference type="ARBA" id="ARBA00004571"/>
    </source>
</evidence>
<keyword evidence="8 12" id="KW-0798">TonB box</keyword>
<evidence type="ECO:0000256" key="2">
    <source>
        <dbReference type="ARBA" id="ARBA00022448"/>
    </source>
</evidence>
<keyword evidence="10 11" id="KW-0998">Cell outer membrane</keyword>
<accession>A0ABN1LDS6</accession>
<evidence type="ECO:0000256" key="7">
    <source>
        <dbReference type="ARBA" id="ARBA00023065"/>
    </source>
</evidence>
<evidence type="ECO:0000256" key="8">
    <source>
        <dbReference type="ARBA" id="ARBA00023077"/>
    </source>
</evidence>
<evidence type="ECO:0000256" key="9">
    <source>
        <dbReference type="ARBA" id="ARBA00023136"/>
    </source>
</evidence>
<keyword evidence="7" id="KW-0406">Ion transport</keyword>
<dbReference type="SUPFAM" id="SSF56935">
    <property type="entry name" value="Porins"/>
    <property type="match status" value="1"/>
</dbReference>
<keyword evidence="13" id="KW-0732">Signal</keyword>
<keyword evidence="6" id="KW-0408">Iron</keyword>
<comment type="subcellular location">
    <subcellularLocation>
        <location evidence="1 11">Cell outer membrane</location>
        <topology evidence="1 11">Multi-pass membrane protein</topology>
    </subcellularLocation>
</comment>
<organism evidence="16 17">
    <name type="scientific">Aliiglaciecola litoralis</name>
    <dbReference type="NCBI Taxonomy" id="582857"/>
    <lineage>
        <taxon>Bacteria</taxon>
        <taxon>Pseudomonadati</taxon>
        <taxon>Pseudomonadota</taxon>
        <taxon>Gammaproteobacteria</taxon>
        <taxon>Alteromonadales</taxon>
        <taxon>Alteromonadaceae</taxon>
        <taxon>Aliiglaciecola</taxon>
    </lineage>
</organism>
<feature type="domain" description="TonB-dependent receptor plug" evidence="15">
    <location>
        <begin position="51"/>
        <end position="161"/>
    </location>
</feature>
<dbReference type="RefSeq" id="WP_343855909.1">
    <property type="nucleotide sequence ID" value="NZ_BAAAFD010000001.1"/>
</dbReference>
<keyword evidence="2 11" id="KW-0813">Transport</keyword>
<evidence type="ECO:0000256" key="5">
    <source>
        <dbReference type="ARBA" id="ARBA00022692"/>
    </source>
</evidence>